<gene>
    <name evidence="1" type="ORF">J5Y06_18835</name>
</gene>
<proteinExistence type="predicted"/>
<name>A0A8J7R6A9_9HYPH</name>
<comment type="caution">
    <text evidence="1">The sequence shown here is derived from an EMBL/GenBank/DDBJ whole genome shotgun (WGS) entry which is preliminary data.</text>
</comment>
<dbReference type="Proteomes" id="UP000666240">
    <property type="component" value="Unassembled WGS sequence"/>
</dbReference>
<sequence>MLDPVLREKIEAERAAGFPDPAAAVALLFEAVGETLDPDVPLVDEADAWWIGCVELTIGRMLAGQEVNAKLGEIALWVDEWWDELRVKL</sequence>
<accession>A0A8J7R6A9</accession>
<keyword evidence="2" id="KW-1185">Reference proteome</keyword>
<organism evidence="1 2">
    <name type="scientific">Tianweitania sediminis</name>
    <dbReference type="NCBI Taxonomy" id="1502156"/>
    <lineage>
        <taxon>Bacteria</taxon>
        <taxon>Pseudomonadati</taxon>
        <taxon>Pseudomonadota</taxon>
        <taxon>Alphaproteobacteria</taxon>
        <taxon>Hyphomicrobiales</taxon>
        <taxon>Phyllobacteriaceae</taxon>
        <taxon>Tianweitania</taxon>
    </lineage>
</organism>
<dbReference type="EMBL" id="JAGIYY010000009">
    <property type="protein sequence ID" value="MBP0440710.1"/>
    <property type="molecule type" value="Genomic_DNA"/>
</dbReference>
<reference evidence="1" key="1">
    <citation type="submission" date="2021-03" db="EMBL/GenBank/DDBJ databases">
        <title>Genome sequencing and assembly of Tianweitania sediminis.</title>
        <authorList>
            <person name="Chhetri G."/>
        </authorList>
    </citation>
    <scope>NUCLEOTIDE SEQUENCE</scope>
    <source>
        <strain evidence="1">Z8</strain>
    </source>
</reference>
<evidence type="ECO:0000313" key="2">
    <source>
        <dbReference type="Proteomes" id="UP000666240"/>
    </source>
</evidence>
<dbReference type="AlphaFoldDB" id="A0A8J7R6A9"/>
<protein>
    <submittedName>
        <fullName evidence="1">Uncharacterized protein</fullName>
    </submittedName>
</protein>
<evidence type="ECO:0000313" key="1">
    <source>
        <dbReference type="EMBL" id="MBP0440710.1"/>
    </source>
</evidence>
<dbReference type="RefSeq" id="WP_209336744.1">
    <property type="nucleotide sequence ID" value="NZ_JAGIYY010000009.1"/>
</dbReference>